<accession>A0ABQ1UFT5</accession>
<evidence type="ECO:0000256" key="1">
    <source>
        <dbReference type="SAM" id="MobiDB-lite"/>
    </source>
</evidence>
<dbReference type="RefSeq" id="WP_188487663.1">
    <property type="nucleotide sequence ID" value="NZ_BMCS01000001.1"/>
</dbReference>
<protein>
    <submittedName>
        <fullName evidence="2">Uncharacterized protein</fullName>
    </submittedName>
</protein>
<feature type="region of interest" description="Disordered" evidence="1">
    <location>
        <begin position="54"/>
        <end position="75"/>
    </location>
</feature>
<dbReference type="EMBL" id="BMCS01000001">
    <property type="protein sequence ID" value="GGF16976.1"/>
    <property type="molecule type" value="Genomic_DNA"/>
</dbReference>
<reference evidence="3" key="1">
    <citation type="journal article" date="2019" name="Int. J. Syst. Evol. Microbiol.">
        <title>The Global Catalogue of Microorganisms (GCM) 10K type strain sequencing project: providing services to taxonomists for standard genome sequencing and annotation.</title>
        <authorList>
            <consortium name="The Broad Institute Genomics Platform"/>
            <consortium name="The Broad Institute Genome Sequencing Center for Infectious Disease"/>
            <person name="Wu L."/>
            <person name="Ma J."/>
        </authorList>
    </citation>
    <scope>NUCLEOTIDE SEQUENCE [LARGE SCALE GENOMIC DNA]</scope>
    <source>
        <strain evidence="3">CCM 7855</strain>
    </source>
</reference>
<feature type="compositionally biased region" description="Polar residues" evidence="1">
    <location>
        <begin position="1"/>
        <end position="10"/>
    </location>
</feature>
<sequence length="75" mass="8366">MTTSPLNNPSRHTDLRPERTAHEHGWSTESAHPTSEGTVRYVRCNSCGARRVDLQFTSDDPPRGLSRSMRSRGTG</sequence>
<feature type="compositionally biased region" description="Basic and acidic residues" evidence="1">
    <location>
        <begin position="11"/>
        <end position="26"/>
    </location>
</feature>
<organism evidence="2 3">
    <name type="scientific">Williamsia phyllosphaerae</name>
    <dbReference type="NCBI Taxonomy" id="885042"/>
    <lineage>
        <taxon>Bacteria</taxon>
        <taxon>Bacillati</taxon>
        <taxon>Actinomycetota</taxon>
        <taxon>Actinomycetes</taxon>
        <taxon>Mycobacteriales</taxon>
        <taxon>Nocardiaceae</taxon>
        <taxon>Williamsia</taxon>
    </lineage>
</organism>
<feature type="compositionally biased region" description="Polar residues" evidence="1">
    <location>
        <begin position="27"/>
        <end position="37"/>
    </location>
</feature>
<proteinExistence type="predicted"/>
<dbReference type="Proteomes" id="UP000632454">
    <property type="component" value="Unassembled WGS sequence"/>
</dbReference>
<evidence type="ECO:0000313" key="2">
    <source>
        <dbReference type="EMBL" id="GGF16976.1"/>
    </source>
</evidence>
<gene>
    <name evidence="2" type="ORF">GCM10007298_11240</name>
</gene>
<comment type="caution">
    <text evidence="2">The sequence shown here is derived from an EMBL/GenBank/DDBJ whole genome shotgun (WGS) entry which is preliminary data.</text>
</comment>
<feature type="region of interest" description="Disordered" evidence="1">
    <location>
        <begin position="1"/>
        <end position="37"/>
    </location>
</feature>
<evidence type="ECO:0000313" key="3">
    <source>
        <dbReference type="Proteomes" id="UP000632454"/>
    </source>
</evidence>
<name>A0ABQ1UFT5_9NOCA</name>
<keyword evidence="3" id="KW-1185">Reference proteome</keyword>